<feature type="transmembrane region" description="Helical" evidence="5">
    <location>
        <begin position="55"/>
        <end position="76"/>
    </location>
</feature>
<evidence type="ECO:0000256" key="4">
    <source>
        <dbReference type="ARBA" id="ARBA00023136"/>
    </source>
</evidence>
<feature type="transmembrane region" description="Helical" evidence="5">
    <location>
        <begin position="275"/>
        <end position="295"/>
    </location>
</feature>
<feature type="transmembrane region" description="Helical" evidence="5">
    <location>
        <begin position="212"/>
        <end position="232"/>
    </location>
</feature>
<accession>A0ABQ6IJH5</accession>
<keyword evidence="4 5" id="KW-0472">Membrane</keyword>
<reference evidence="8" key="1">
    <citation type="journal article" date="2019" name="Int. J. Syst. Evol. Microbiol.">
        <title>The Global Catalogue of Microorganisms (GCM) 10K type strain sequencing project: providing services to taxonomists for standard genome sequencing and annotation.</title>
        <authorList>
            <consortium name="The Broad Institute Genomics Platform"/>
            <consortium name="The Broad Institute Genome Sequencing Center for Infectious Disease"/>
            <person name="Wu L."/>
            <person name="Ma J."/>
        </authorList>
    </citation>
    <scope>NUCLEOTIDE SEQUENCE [LARGE SCALE GENOMIC DNA]</scope>
    <source>
        <strain evidence="8">NBRC 112299</strain>
    </source>
</reference>
<keyword evidence="2 5" id="KW-0812">Transmembrane</keyword>
<keyword evidence="8" id="KW-1185">Reference proteome</keyword>
<dbReference type="PANTHER" id="PTHR23514">
    <property type="entry name" value="BYPASS OF STOP CODON PROTEIN 6"/>
    <property type="match status" value="1"/>
</dbReference>
<dbReference type="InterPro" id="IPR011701">
    <property type="entry name" value="MFS"/>
</dbReference>
<keyword evidence="3 5" id="KW-1133">Transmembrane helix</keyword>
<gene>
    <name evidence="7" type="ORF">GCM10025876_30580</name>
</gene>
<dbReference type="PROSITE" id="PS50850">
    <property type="entry name" value="MFS"/>
    <property type="match status" value="1"/>
</dbReference>
<dbReference type="RefSeq" id="WP_284328803.1">
    <property type="nucleotide sequence ID" value="NZ_BSUN01000001.1"/>
</dbReference>
<feature type="transmembrane region" description="Helical" evidence="5">
    <location>
        <begin position="116"/>
        <end position="135"/>
    </location>
</feature>
<evidence type="ECO:0000259" key="6">
    <source>
        <dbReference type="PROSITE" id="PS50850"/>
    </source>
</evidence>
<dbReference type="Pfam" id="PF07690">
    <property type="entry name" value="MFS_1"/>
    <property type="match status" value="1"/>
</dbReference>
<feature type="transmembrane region" description="Helical" evidence="5">
    <location>
        <begin position="15"/>
        <end position="34"/>
    </location>
</feature>
<name>A0ABQ6IJH5_9MICO</name>
<dbReference type="InterPro" id="IPR051788">
    <property type="entry name" value="MFS_Transporter"/>
</dbReference>
<dbReference type="Proteomes" id="UP001157125">
    <property type="component" value="Unassembled WGS sequence"/>
</dbReference>
<dbReference type="SUPFAM" id="SSF103473">
    <property type="entry name" value="MFS general substrate transporter"/>
    <property type="match status" value="1"/>
</dbReference>
<comment type="subcellular location">
    <subcellularLocation>
        <location evidence="1">Cell membrane</location>
        <topology evidence="1">Multi-pass membrane protein</topology>
    </subcellularLocation>
</comment>
<feature type="transmembrane region" description="Helical" evidence="5">
    <location>
        <begin position="252"/>
        <end position="269"/>
    </location>
</feature>
<protein>
    <recommendedName>
        <fullName evidence="6">Major facilitator superfamily (MFS) profile domain-containing protein</fullName>
    </recommendedName>
</protein>
<dbReference type="Gene3D" id="1.20.1250.20">
    <property type="entry name" value="MFS general substrate transporter like domains"/>
    <property type="match status" value="1"/>
</dbReference>
<dbReference type="InterPro" id="IPR020846">
    <property type="entry name" value="MFS_dom"/>
</dbReference>
<comment type="caution">
    <text evidence="7">The sequence shown here is derived from an EMBL/GenBank/DDBJ whole genome shotgun (WGS) entry which is preliminary data.</text>
</comment>
<evidence type="ECO:0000313" key="7">
    <source>
        <dbReference type="EMBL" id="GMA36854.1"/>
    </source>
</evidence>
<evidence type="ECO:0000256" key="2">
    <source>
        <dbReference type="ARBA" id="ARBA00022692"/>
    </source>
</evidence>
<evidence type="ECO:0000256" key="1">
    <source>
        <dbReference type="ARBA" id="ARBA00004651"/>
    </source>
</evidence>
<feature type="transmembrane region" description="Helical" evidence="5">
    <location>
        <begin position="82"/>
        <end position="104"/>
    </location>
</feature>
<dbReference type="PANTHER" id="PTHR23514:SF13">
    <property type="entry name" value="INNER MEMBRANE PROTEIN YBJJ"/>
    <property type="match status" value="1"/>
</dbReference>
<evidence type="ECO:0000313" key="8">
    <source>
        <dbReference type="Proteomes" id="UP001157125"/>
    </source>
</evidence>
<evidence type="ECO:0000256" key="5">
    <source>
        <dbReference type="SAM" id="Phobius"/>
    </source>
</evidence>
<sequence length="310" mass="31096">MQSIAVALVMLDAPLALLFPIFAVFGLGVGLADAGNNMQALTLQRQAGRSLISSFYAVQTTAAIAGALLVSGIAALEAPFEVTFAVAAAVGLAIAVAVRGRLVPDPEAAAPSSERAALPWSGIIVFGIVVAVSYVGDSVIGTWSSVFLDKELAAIAVVVPLGYAAYQACSLASRLAGDRLVTRLGRARVLTGATILAAGSLLVAAAAPEPWIAVAAFGAAGLGIGLMAPLSFSAAGDLAPDHQDEVVSRLNLFNYAGVVVGSGATGMIADGLGLRAAIVMPAVLVAAALFAVRAYRTPRPIPTSPGGDHA</sequence>
<feature type="domain" description="Major facilitator superfamily (MFS) profile" evidence="6">
    <location>
        <begin position="122"/>
        <end position="310"/>
    </location>
</feature>
<dbReference type="EMBL" id="BSUN01000001">
    <property type="protein sequence ID" value="GMA36854.1"/>
    <property type="molecule type" value="Genomic_DNA"/>
</dbReference>
<dbReference type="InterPro" id="IPR036259">
    <property type="entry name" value="MFS_trans_sf"/>
</dbReference>
<evidence type="ECO:0000256" key="3">
    <source>
        <dbReference type="ARBA" id="ARBA00022989"/>
    </source>
</evidence>
<feature type="transmembrane region" description="Helical" evidence="5">
    <location>
        <begin position="155"/>
        <end position="177"/>
    </location>
</feature>
<organism evidence="7 8">
    <name type="scientific">Demequina litorisediminis</name>
    <dbReference type="NCBI Taxonomy" id="1849022"/>
    <lineage>
        <taxon>Bacteria</taxon>
        <taxon>Bacillati</taxon>
        <taxon>Actinomycetota</taxon>
        <taxon>Actinomycetes</taxon>
        <taxon>Micrococcales</taxon>
        <taxon>Demequinaceae</taxon>
        <taxon>Demequina</taxon>
    </lineage>
</organism>
<feature type="transmembrane region" description="Helical" evidence="5">
    <location>
        <begin position="189"/>
        <end position="206"/>
    </location>
</feature>
<proteinExistence type="predicted"/>